<dbReference type="SUPFAM" id="SSF46689">
    <property type="entry name" value="Homeodomain-like"/>
    <property type="match status" value="1"/>
</dbReference>
<proteinExistence type="predicted"/>
<dbReference type="EMBL" id="JBHLXD010000003">
    <property type="protein sequence ID" value="MFC0207205.1"/>
    <property type="molecule type" value="Genomic_DNA"/>
</dbReference>
<dbReference type="Gene3D" id="1.10.357.10">
    <property type="entry name" value="Tetracycline Repressor, domain 2"/>
    <property type="match status" value="1"/>
</dbReference>
<comment type="caution">
    <text evidence="4">The sequence shown here is derived from an EMBL/GenBank/DDBJ whole genome shotgun (WGS) entry which is preliminary data.</text>
</comment>
<dbReference type="PRINTS" id="PR00455">
    <property type="entry name" value="HTHTETR"/>
</dbReference>
<dbReference type="SUPFAM" id="SSF48498">
    <property type="entry name" value="Tetracyclin repressor-like, C-terminal domain"/>
    <property type="match status" value="1"/>
</dbReference>
<gene>
    <name evidence="4" type="ORF">ACFFJ2_02180</name>
</gene>
<keyword evidence="1 2" id="KW-0238">DNA-binding</keyword>
<dbReference type="InterPro" id="IPR009057">
    <property type="entry name" value="Homeodomain-like_sf"/>
</dbReference>
<dbReference type="PROSITE" id="PS50977">
    <property type="entry name" value="HTH_TETR_2"/>
    <property type="match status" value="1"/>
</dbReference>
<reference evidence="4 5" key="1">
    <citation type="submission" date="2024-09" db="EMBL/GenBank/DDBJ databases">
        <authorList>
            <person name="Sun Q."/>
            <person name="Mori K."/>
        </authorList>
    </citation>
    <scope>NUCLEOTIDE SEQUENCE [LARGE SCALE GENOMIC DNA]</scope>
    <source>
        <strain evidence="4 5">CCM 8543</strain>
    </source>
</reference>
<protein>
    <submittedName>
        <fullName evidence="4">TetR/AcrR family transcriptional regulator</fullName>
    </submittedName>
</protein>
<evidence type="ECO:0000256" key="1">
    <source>
        <dbReference type="ARBA" id="ARBA00023125"/>
    </source>
</evidence>
<organism evidence="4 5">
    <name type="scientific">Chelativorans intermedius</name>
    <dbReference type="NCBI Taxonomy" id="515947"/>
    <lineage>
        <taxon>Bacteria</taxon>
        <taxon>Pseudomonadati</taxon>
        <taxon>Pseudomonadota</taxon>
        <taxon>Alphaproteobacteria</taxon>
        <taxon>Hyphomicrobiales</taxon>
        <taxon>Phyllobacteriaceae</taxon>
        <taxon>Chelativorans</taxon>
    </lineage>
</organism>
<feature type="DNA-binding region" description="H-T-H motif" evidence="2">
    <location>
        <begin position="39"/>
        <end position="58"/>
    </location>
</feature>
<feature type="domain" description="HTH tetR-type" evidence="3">
    <location>
        <begin position="16"/>
        <end position="76"/>
    </location>
</feature>
<dbReference type="InterPro" id="IPR050109">
    <property type="entry name" value="HTH-type_TetR-like_transc_reg"/>
</dbReference>
<evidence type="ECO:0000313" key="4">
    <source>
        <dbReference type="EMBL" id="MFC0207205.1"/>
    </source>
</evidence>
<dbReference type="RefSeq" id="WP_261518463.1">
    <property type="nucleotide sequence ID" value="NZ_JAODNW010000001.1"/>
</dbReference>
<dbReference type="InterPro" id="IPR036271">
    <property type="entry name" value="Tet_transcr_reg_TetR-rel_C_sf"/>
</dbReference>
<keyword evidence="5" id="KW-1185">Reference proteome</keyword>
<dbReference type="Gene3D" id="1.10.10.60">
    <property type="entry name" value="Homeodomain-like"/>
    <property type="match status" value="1"/>
</dbReference>
<evidence type="ECO:0000259" key="3">
    <source>
        <dbReference type="PROSITE" id="PS50977"/>
    </source>
</evidence>
<sequence length="228" mass="25295">MESNMSPDRFPLRGHTAKRQSILDAAAAVFCREGFAGANIDLVAAEAGVARQTVYNHHGDKEKLFAAVVNDITERCNARAFSVLSTFPDNPKDLEAELTVFAMRLNKGFIMGREGRFLAKLIHAEGERHPELFEAWRRDGPGRVWSALAARFARLAFAGHLDIDDPDLAARQFMALVNVDLHIPWLFGETPNDEELSASAARAVRTFLRAYGRKREDANATLEEAQSA</sequence>
<accession>A0ABV6D3I0</accession>
<dbReference type="Pfam" id="PF14246">
    <property type="entry name" value="TetR_C_7"/>
    <property type="match status" value="1"/>
</dbReference>
<evidence type="ECO:0000313" key="5">
    <source>
        <dbReference type="Proteomes" id="UP001589755"/>
    </source>
</evidence>
<dbReference type="Proteomes" id="UP001589755">
    <property type="component" value="Unassembled WGS sequence"/>
</dbReference>
<dbReference type="PANTHER" id="PTHR30055:SF146">
    <property type="entry name" value="HTH-TYPE TRANSCRIPTIONAL DUAL REGULATOR CECR"/>
    <property type="match status" value="1"/>
</dbReference>
<name>A0ABV6D3I0_9HYPH</name>
<dbReference type="PANTHER" id="PTHR30055">
    <property type="entry name" value="HTH-TYPE TRANSCRIPTIONAL REGULATOR RUTR"/>
    <property type="match status" value="1"/>
</dbReference>
<evidence type="ECO:0000256" key="2">
    <source>
        <dbReference type="PROSITE-ProRule" id="PRU00335"/>
    </source>
</evidence>
<dbReference type="InterPro" id="IPR039536">
    <property type="entry name" value="TetR_C_Proteobacteria"/>
</dbReference>
<dbReference type="InterPro" id="IPR001647">
    <property type="entry name" value="HTH_TetR"/>
</dbReference>
<dbReference type="Pfam" id="PF00440">
    <property type="entry name" value="TetR_N"/>
    <property type="match status" value="1"/>
</dbReference>